<dbReference type="OrthoDB" id="3242785at2"/>
<feature type="transmembrane region" description="Helical" evidence="1">
    <location>
        <begin position="157"/>
        <end position="175"/>
    </location>
</feature>
<accession>A0A1V6LNG7</accession>
<dbReference type="InterPro" id="IPR053824">
    <property type="entry name" value="DUF7010"/>
</dbReference>
<reference evidence="2 3" key="1">
    <citation type="submission" date="2016-12" db="EMBL/GenBank/DDBJ databases">
        <authorList>
            <person name="Song W.-J."/>
            <person name="Kurnit D.M."/>
        </authorList>
    </citation>
    <scope>NUCLEOTIDE SEQUENCE [LARGE SCALE GENOMIC DNA]</scope>
    <source>
        <strain evidence="2 3">HSG9</strain>
    </source>
</reference>
<dbReference type="EMBL" id="MTBC01000011">
    <property type="protein sequence ID" value="OQD41744.1"/>
    <property type="molecule type" value="Genomic_DNA"/>
</dbReference>
<proteinExistence type="predicted"/>
<dbReference type="Pfam" id="PF22765">
    <property type="entry name" value="DUF7010"/>
    <property type="match status" value="1"/>
</dbReference>
<dbReference type="RefSeq" id="WP_080319792.1">
    <property type="nucleotide sequence ID" value="NZ_MTBC01000011.1"/>
</dbReference>
<dbReference type="AlphaFoldDB" id="A0A1V6LNG7"/>
<protein>
    <submittedName>
        <fullName evidence="2">Uncharacterized protein</fullName>
    </submittedName>
</protein>
<feature type="transmembrane region" description="Helical" evidence="1">
    <location>
        <begin position="45"/>
        <end position="63"/>
    </location>
</feature>
<evidence type="ECO:0000313" key="3">
    <source>
        <dbReference type="Proteomes" id="UP000191680"/>
    </source>
</evidence>
<keyword evidence="1" id="KW-1133">Transmembrane helix</keyword>
<gene>
    <name evidence="2" type="ORF">BUL40_14185</name>
</gene>
<keyword evidence="1" id="KW-0472">Membrane</keyword>
<feature type="transmembrane region" description="Helical" evidence="1">
    <location>
        <begin position="133"/>
        <end position="151"/>
    </location>
</feature>
<feature type="transmembrane region" description="Helical" evidence="1">
    <location>
        <begin position="21"/>
        <end position="39"/>
    </location>
</feature>
<keyword evidence="3" id="KW-1185">Reference proteome</keyword>
<comment type="caution">
    <text evidence="2">The sequence shown here is derived from an EMBL/GenBank/DDBJ whole genome shotgun (WGS) entry which is preliminary data.</text>
</comment>
<keyword evidence="1" id="KW-0812">Transmembrane</keyword>
<feature type="transmembrane region" description="Helical" evidence="1">
    <location>
        <begin position="108"/>
        <end position="126"/>
    </location>
</feature>
<evidence type="ECO:0000256" key="1">
    <source>
        <dbReference type="SAM" id="Phobius"/>
    </source>
</evidence>
<name>A0A1V6LNG7_9FLAO</name>
<sequence length="184" mass="21347">MTQEELNKLKIELSVKAKNGLDFILSATVIWCAITIIWTLDFTSYSKSVFTFMLSGLMLPLAFGFSKLIRSQWKVANNPLQPLGLWLNLAQLFYFPFLILIITNIPDYFLFGYVVITGAHFFPYAWYYKESGFAVMGGIISFGSLFLTLYLAPEHQYWIGVYMVFCLLILALRLYTSYQKRKKY</sequence>
<organism evidence="2 3">
    <name type="scientific">Croceivirga radicis</name>
    <dbReference type="NCBI Taxonomy" id="1929488"/>
    <lineage>
        <taxon>Bacteria</taxon>
        <taxon>Pseudomonadati</taxon>
        <taxon>Bacteroidota</taxon>
        <taxon>Flavobacteriia</taxon>
        <taxon>Flavobacteriales</taxon>
        <taxon>Flavobacteriaceae</taxon>
        <taxon>Croceivirga</taxon>
    </lineage>
</organism>
<feature type="transmembrane region" description="Helical" evidence="1">
    <location>
        <begin position="83"/>
        <end position="102"/>
    </location>
</feature>
<dbReference type="Proteomes" id="UP000191680">
    <property type="component" value="Unassembled WGS sequence"/>
</dbReference>
<evidence type="ECO:0000313" key="2">
    <source>
        <dbReference type="EMBL" id="OQD41744.1"/>
    </source>
</evidence>